<protein>
    <submittedName>
        <fullName evidence="1">Uncharacterized protein MANES_06G001400</fullName>
    </submittedName>
</protein>
<sequence length="46" mass="5438">MQKWYLYLQKRCWSLIVTFVRSATRGSKGIKTYRCIAGGTRFRGSY</sequence>
<organism evidence="1">
    <name type="scientific">Rhizophora mucronata</name>
    <name type="common">Asiatic mangrove</name>
    <dbReference type="NCBI Taxonomy" id="61149"/>
    <lineage>
        <taxon>Eukaryota</taxon>
        <taxon>Viridiplantae</taxon>
        <taxon>Streptophyta</taxon>
        <taxon>Embryophyta</taxon>
        <taxon>Tracheophyta</taxon>
        <taxon>Spermatophyta</taxon>
        <taxon>Magnoliopsida</taxon>
        <taxon>eudicotyledons</taxon>
        <taxon>Gunneridae</taxon>
        <taxon>Pentapetalae</taxon>
        <taxon>rosids</taxon>
        <taxon>fabids</taxon>
        <taxon>Malpighiales</taxon>
        <taxon>Rhizophoraceae</taxon>
        <taxon>Rhizophora</taxon>
    </lineage>
</organism>
<accession>A0A2P2PX80</accession>
<reference evidence="1" key="1">
    <citation type="submission" date="2018-02" db="EMBL/GenBank/DDBJ databases">
        <title>Rhizophora mucronata_Transcriptome.</title>
        <authorList>
            <person name="Meera S.P."/>
            <person name="Sreeshan A."/>
            <person name="Augustine A."/>
        </authorList>
    </citation>
    <scope>NUCLEOTIDE SEQUENCE</scope>
    <source>
        <tissue evidence="1">Leaf</tissue>
    </source>
</reference>
<evidence type="ECO:0000313" key="1">
    <source>
        <dbReference type="EMBL" id="MBX59321.1"/>
    </source>
</evidence>
<name>A0A2P2PX80_RHIMU</name>
<dbReference type="AlphaFoldDB" id="A0A2P2PX80"/>
<dbReference type="EMBL" id="GGEC01078837">
    <property type="protein sequence ID" value="MBX59321.1"/>
    <property type="molecule type" value="Transcribed_RNA"/>
</dbReference>
<proteinExistence type="predicted"/>